<evidence type="ECO:0000313" key="3">
    <source>
        <dbReference type="Proteomes" id="UP000299102"/>
    </source>
</evidence>
<comment type="caution">
    <text evidence="2">The sequence shown here is derived from an EMBL/GenBank/DDBJ whole genome shotgun (WGS) entry which is preliminary data.</text>
</comment>
<proteinExistence type="predicted"/>
<evidence type="ECO:0000313" key="2">
    <source>
        <dbReference type="EMBL" id="GBP97678.1"/>
    </source>
</evidence>
<name>A0A4C2AC26_EUMVA</name>
<feature type="region of interest" description="Disordered" evidence="1">
    <location>
        <begin position="1"/>
        <end position="38"/>
    </location>
</feature>
<accession>A0A4C2AC26</accession>
<organism evidence="2 3">
    <name type="scientific">Eumeta variegata</name>
    <name type="common">Bagworm moth</name>
    <name type="synonym">Eumeta japonica</name>
    <dbReference type="NCBI Taxonomy" id="151549"/>
    <lineage>
        <taxon>Eukaryota</taxon>
        <taxon>Metazoa</taxon>
        <taxon>Ecdysozoa</taxon>
        <taxon>Arthropoda</taxon>
        <taxon>Hexapoda</taxon>
        <taxon>Insecta</taxon>
        <taxon>Pterygota</taxon>
        <taxon>Neoptera</taxon>
        <taxon>Endopterygota</taxon>
        <taxon>Lepidoptera</taxon>
        <taxon>Glossata</taxon>
        <taxon>Ditrysia</taxon>
        <taxon>Tineoidea</taxon>
        <taxon>Psychidae</taxon>
        <taxon>Oiketicinae</taxon>
        <taxon>Eumeta</taxon>
    </lineage>
</organism>
<keyword evidence="3" id="KW-1185">Reference proteome</keyword>
<reference evidence="2 3" key="1">
    <citation type="journal article" date="2019" name="Commun. Biol.">
        <title>The bagworm genome reveals a unique fibroin gene that provides high tensile strength.</title>
        <authorList>
            <person name="Kono N."/>
            <person name="Nakamura H."/>
            <person name="Ohtoshi R."/>
            <person name="Tomita M."/>
            <person name="Numata K."/>
            <person name="Arakawa K."/>
        </authorList>
    </citation>
    <scope>NUCLEOTIDE SEQUENCE [LARGE SCALE GENOMIC DNA]</scope>
</reference>
<sequence>MTESFVENQKTRNERSSSERVIRSPSLPGELGAAPSSADLRRVTLHEVKAKLTRSRAPTLVVVTPIVLRNPPTP</sequence>
<feature type="compositionally biased region" description="Basic and acidic residues" evidence="1">
    <location>
        <begin position="9"/>
        <end position="22"/>
    </location>
</feature>
<protein>
    <submittedName>
        <fullName evidence="2">Uncharacterized protein</fullName>
    </submittedName>
</protein>
<dbReference type="Proteomes" id="UP000299102">
    <property type="component" value="Unassembled WGS sequence"/>
</dbReference>
<gene>
    <name evidence="2" type="ORF">EVAR_91863_1</name>
</gene>
<evidence type="ECO:0000256" key="1">
    <source>
        <dbReference type="SAM" id="MobiDB-lite"/>
    </source>
</evidence>
<dbReference type="EMBL" id="BGZK01002986">
    <property type="protein sequence ID" value="GBP97678.1"/>
    <property type="molecule type" value="Genomic_DNA"/>
</dbReference>
<dbReference type="AlphaFoldDB" id="A0A4C2AC26"/>